<proteinExistence type="predicted"/>
<organism evidence="1 2">
    <name type="scientific">Marinomonas primoryensis</name>
    <dbReference type="NCBI Taxonomy" id="178399"/>
    <lineage>
        <taxon>Bacteria</taxon>
        <taxon>Pseudomonadati</taxon>
        <taxon>Pseudomonadota</taxon>
        <taxon>Gammaproteobacteria</taxon>
        <taxon>Oceanospirillales</taxon>
        <taxon>Oceanospirillaceae</taxon>
        <taxon>Marinomonas</taxon>
    </lineage>
</organism>
<name>A0A2Z4PRV3_9GAMM</name>
<dbReference type="AlphaFoldDB" id="A0A2Z4PRV3"/>
<protein>
    <recommendedName>
        <fullName evidence="3">TnsA endonuclease N-terminal domain-containing protein</fullName>
    </recommendedName>
</protein>
<evidence type="ECO:0008006" key="3">
    <source>
        <dbReference type="Google" id="ProtNLM"/>
    </source>
</evidence>
<dbReference type="EMBL" id="CP016181">
    <property type="protein sequence ID" value="AWX99858.1"/>
    <property type="molecule type" value="Genomic_DNA"/>
</dbReference>
<evidence type="ECO:0000313" key="1">
    <source>
        <dbReference type="EMBL" id="AWX99858.1"/>
    </source>
</evidence>
<dbReference type="OrthoDB" id="881413at2"/>
<accession>A0A2Z4PRV3</accession>
<dbReference type="RefSeq" id="WP_112136998.1">
    <property type="nucleotide sequence ID" value="NZ_CP016181.1"/>
</dbReference>
<evidence type="ECO:0000313" key="2">
    <source>
        <dbReference type="Proteomes" id="UP000249898"/>
    </source>
</evidence>
<sequence>MNTPARKLKRSAVKNIVCFPSVKANGGKSILVESILESKYCLYLEFDSNVEEYFPQPKTFDVSAGTEFRKYTPDFEVRYISGDRKYVEVKPLERAKSEHYQELFYDFEVLLENTDASFLLVDETEIYNRPLPLLTNYEKLYQFRKRPSLDMRNLHRGAESINASMPLSHLIAKIGDKVSLREIYSWLALEFLTFDMNKEELSMSTEVIFNVH</sequence>
<reference evidence="1 2" key="1">
    <citation type="submission" date="2016-06" db="EMBL/GenBank/DDBJ databases">
        <title>The sequenced genome of the ice-adhering bacterium Marinomonas primoryensis, from Antarctica.</title>
        <authorList>
            <person name="Graham L."/>
            <person name="Vance T.D.R."/>
            <person name="Davies P.L."/>
        </authorList>
    </citation>
    <scope>NUCLEOTIDE SEQUENCE [LARGE SCALE GENOMIC DNA]</scope>
    <source>
        <strain evidence="1 2">AceL</strain>
    </source>
</reference>
<gene>
    <name evidence="1" type="ORF">A8139_07505</name>
</gene>
<dbReference type="Proteomes" id="UP000249898">
    <property type="component" value="Chromosome"/>
</dbReference>